<evidence type="ECO:0000313" key="15">
    <source>
        <dbReference type="Proteomes" id="UP000515158"/>
    </source>
</evidence>
<proteinExistence type="inferred from homology"/>
<keyword evidence="8" id="KW-0249">Electron transport</keyword>
<comment type="subunit">
    <text evidence="3">Mammalian complex I is composed of 45 different subunits.</text>
</comment>
<feature type="domain" description="Complex 1 LYR protein" evidence="14">
    <location>
        <begin position="28"/>
        <end position="89"/>
    </location>
</feature>
<dbReference type="CTD" id="36159"/>
<accession>A0A6P8YW62</accession>
<evidence type="ECO:0000256" key="2">
    <source>
        <dbReference type="ARBA" id="ARBA00009508"/>
    </source>
</evidence>
<gene>
    <name evidence="16" type="primary">LOC117645406</name>
</gene>
<dbReference type="GO" id="GO:0005743">
    <property type="term" value="C:mitochondrial inner membrane"/>
    <property type="evidence" value="ECO:0007669"/>
    <property type="project" value="UniProtKB-SubCell"/>
</dbReference>
<evidence type="ECO:0000256" key="3">
    <source>
        <dbReference type="ARBA" id="ARBA00011790"/>
    </source>
</evidence>
<evidence type="ECO:0000256" key="12">
    <source>
        <dbReference type="ARBA" id="ARBA00032352"/>
    </source>
</evidence>
<dbReference type="GeneID" id="117645406"/>
<evidence type="ECO:0000256" key="6">
    <source>
        <dbReference type="ARBA" id="ARBA00022660"/>
    </source>
</evidence>
<dbReference type="CDD" id="cd20266">
    <property type="entry name" value="Complex1_LYR_NDUFA6_LYRM6"/>
    <property type="match status" value="1"/>
</dbReference>
<dbReference type="PANTHER" id="PTHR12964">
    <property type="entry name" value="NADH-UBIQUINONE OXIDOREDUCTASE B14 SUBUNIT"/>
    <property type="match status" value="1"/>
</dbReference>
<dbReference type="InterPro" id="IPR045299">
    <property type="entry name" value="Complex1_LYR_NDUFA6_LYRM6"/>
</dbReference>
<evidence type="ECO:0000256" key="13">
    <source>
        <dbReference type="ARBA" id="ARBA00046116"/>
    </source>
</evidence>
<keyword evidence="7" id="KW-0999">Mitochondrion inner membrane</keyword>
<sequence>MATGKAASVVTRQVRPILSLSHNEARMRALALYKAWYRQIPHTVNENDFPKSVKQCRQKLREEFMKHKDVKDVRVIDMLIIKGQMELQETATKWKQSMHIMAYWKDTVNKKPTDFYSKFLEGKD</sequence>
<dbReference type="Proteomes" id="UP000515158">
    <property type="component" value="Unplaced"/>
</dbReference>
<keyword evidence="15" id="KW-1185">Reference proteome</keyword>
<keyword evidence="9" id="KW-0496">Mitochondrion</keyword>
<dbReference type="GO" id="GO:0006979">
    <property type="term" value="P:response to oxidative stress"/>
    <property type="evidence" value="ECO:0007669"/>
    <property type="project" value="TreeGrafter"/>
</dbReference>
<reference evidence="16" key="1">
    <citation type="submission" date="2025-08" db="UniProtKB">
        <authorList>
            <consortium name="RefSeq"/>
        </authorList>
    </citation>
    <scope>IDENTIFICATION</scope>
    <source>
        <tissue evidence="16">Total insect</tissue>
    </source>
</reference>
<dbReference type="AlphaFoldDB" id="A0A6P8YW62"/>
<comment type="subcellular location">
    <subcellularLocation>
        <location evidence="1">Mitochondrion inner membrane</location>
        <topology evidence="1">Peripheral membrane protein</topology>
        <orientation evidence="1">Matrix side</orientation>
    </subcellularLocation>
</comment>
<evidence type="ECO:0000256" key="11">
    <source>
        <dbReference type="ARBA" id="ARBA00030213"/>
    </source>
</evidence>
<dbReference type="Pfam" id="PF05347">
    <property type="entry name" value="Complex1_LYR"/>
    <property type="match status" value="1"/>
</dbReference>
<comment type="similarity">
    <text evidence="2">Belongs to the complex I LYR family.</text>
</comment>
<dbReference type="FunCoup" id="A0A6P8YW62">
    <property type="interactions" value="1173"/>
</dbReference>
<dbReference type="InterPro" id="IPR016488">
    <property type="entry name" value="NADH_Ub_cplx-1_asu_su-6"/>
</dbReference>
<keyword evidence="5" id="KW-0813">Transport</keyword>
<keyword evidence="6" id="KW-0679">Respiratory chain</keyword>
<evidence type="ECO:0000256" key="4">
    <source>
        <dbReference type="ARBA" id="ARBA00016386"/>
    </source>
</evidence>
<dbReference type="PANTHER" id="PTHR12964:SF0">
    <property type="entry name" value="NADH DEHYDROGENASE [UBIQUINONE] 1 ALPHA SUBCOMPLEX SUBUNIT 6"/>
    <property type="match status" value="1"/>
</dbReference>
<evidence type="ECO:0000256" key="1">
    <source>
        <dbReference type="ARBA" id="ARBA00004443"/>
    </source>
</evidence>
<evidence type="ECO:0000313" key="16">
    <source>
        <dbReference type="RefSeq" id="XP_034241486.1"/>
    </source>
</evidence>
<dbReference type="InterPro" id="IPR008011">
    <property type="entry name" value="Complex1_LYR_dom"/>
</dbReference>
<comment type="function">
    <text evidence="13">Accessory subunit of the mitochondrial membrane respiratory chain NADH dehydrogenase (Complex I), that is believed to be not involved in catalysis. Required for proper complex I assembly. Complex I functions in the transfer of electrons from NADH to the respiratory chain. The immediate electron acceptor for the enzyme is believed to be ubiquinone.</text>
</comment>
<dbReference type="KEGG" id="tpal:117645406"/>
<dbReference type="InParanoid" id="A0A6P8YW62"/>
<evidence type="ECO:0000256" key="5">
    <source>
        <dbReference type="ARBA" id="ARBA00022448"/>
    </source>
</evidence>
<organism evidence="16">
    <name type="scientific">Thrips palmi</name>
    <name type="common">Melon thrips</name>
    <dbReference type="NCBI Taxonomy" id="161013"/>
    <lineage>
        <taxon>Eukaryota</taxon>
        <taxon>Metazoa</taxon>
        <taxon>Ecdysozoa</taxon>
        <taxon>Arthropoda</taxon>
        <taxon>Hexapoda</taxon>
        <taxon>Insecta</taxon>
        <taxon>Pterygota</taxon>
        <taxon>Neoptera</taxon>
        <taxon>Paraneoptera</taxon>
        <taxon>Thysanoptera</taxon>
        <taxon>Terebrantia</taxon>
        <taxon>Thripoidea</taxon>
        <taxon>Thripidae</taxon>
        <taxon>Thrips</taxon>
    </lineage>
</organism>
<evidence type="ECO:0000256" key="9">
    <source>
        <dbReference type="ARBA" id="ARBA00023128"/>
    </source>
</evidence>
<evidence type="ECO:0000256" key="7">
    <source>
        <dbReference type="ARBA" id="ARBA00022792"/>
    </source>
</evidence>
<evidence type="ECO:0000259" key="14">
    <source>
        <dbReference type="Pfam" id="PF05347"/>
    </source>
</evidence>
<keyword evidence="10" id="KW-0472">Membrane</keyword>
<protein>
    <recommendedName>
        <fullName evidence="4">NADH dehydrogenase [ubiquinone] 1 alpha subcomplex subunit 6</fullName>
    </recommendedName>
    <alternativeName>
        <fullName evidence="11">Complex I-B14</fullName>
    </alternativeName>
    <alternativeName>
        <fullName evidence="12">NADH-ubiquinone oxidoreductase B14 subunit</fullName>
    </alternativeName>
</protein>
<evidence type="ECO:0000256" key="10">
    <source>
        <dbReference type="ARBA" id="ARBA00023136"/>
    </source>
</evidence>
<dbReference type="PIRSF" id="PIRSF006643">
    <property type="entry name" value="NDUA6"/>
    <property type="match status" value="1"/>
</dbReference>
<name>A0A6P8YW62_THRPL</name>
<dbReference type="RefSeq" id="XP_034241486.1">
    <property type="nucleotide sequence ID" value="XM_034385595.1"/>
</dbReference>
<evidence type="ECO:0000256" key="8">
    <source>
        <dbReference type="ARBA" id="ARBA00022982"/>
    </source>
</evidence>
<dbReference type="GO" id="GO:0045271">
    <property type="term" value="C:respiratory chain complex I"/>
    <property type="evidence" value="ECO:0007669"/>
    <property type="project" value="InterPro"/>
</dbReference>
<dbReference type="OrthoDB" id="14535at2759"/>